<dbReference type="PANTHER" id="PTHR33698:SF6">
    <property type="entry name" value="TRANSMEMBRANE PROTEIN"/>
    <property type="match status" value="1"/>
</dbReference>
<dbReference type="Proteomes" id="UP000235145">
    <property type="component" value="Unassembled WGS sequence"/>
</dbReference>
<dbReference type="EMBL" id="NBSK02000004">
    <property type="protein sequence ID" value="KAJ0210486.1"/>
    <property type="molecule type" value="Genomic_DNA"/>
</dbReference>
<comment type="caution">
    <text evidence="3">The sequence shown here is derived from an EMBL/GenBank/DDBJ whole genome shotgun (WGS) entry which is preliminary data.</text>
</comment>
<evidence type="ECO:0000256" key="1">
    <source>
        <dbReference type="SAM" id="Phobius"/>
    </source>
</evidence>
<organism evidence="3 4">
    <name type="scientific">Lactuca sativa</name>
    <name type="common">Garden lettuce</name>
    <dbReference type="NCBI Taxonomy" id="4236"/>
    <lineage>
        <taxon>Eukaryota</taxon>
        <taxon>Viridiplantae</taxon>
        <taxon>Streptophyta</taxon>
        <taxon>Embryophyta</taxon>
        <taxon>Tracheophyta</taxon>
        <taxon>Spermatophyta</taxon>
        <taxon>Magnoliopsida</taxon>
        <taxon>eudicotyledons</taxon>
        <taxon>Gunneridae</taxon>
        <taxon>Pentapetalae</taxon>
        <taxon>asterids</taxon>
        <taxon>campanulids</taxon>
        <taxon>Asterales</taxon>
        <taxon>Asteraceae</taxon>
        <taxon>Cichorioideae</taxon>
        <taxon>Cichorieae</taxon>
        <taxon>Lactucinae</taxon>
        <taxon>Lactuca</taxon>
    </lineage>
</organism>
<dbReference type="AlphaFoldDB" id="A0A9R1XF28"/>
<reference evidence="3 4" key="1">
    <citation type="journal article" date="2017" name="Nat. Commun.">
        <title>Genome assembly with in vitro proximity ligation data and whole-genome triplication in lettuce.</title>
        <authorList>
            <person name="Reyes-Chin-Wo S."/>
            <person name="Wang Z."/>
            <person name="Yang X."/>
            <person name="Kozik A."/>
            <person name="Arikit S."/>
            <person name="Song C."/>
            <person name="Xia L."/>
            <person name="Froenicke L."/>
            <person name="Lavelle D.O."/>
            <person name="Truco M.J."/>
            <person name="Xia R."/>
            <person name="Zhu S."/>
            <person name="Xu C."/>
            <person name="Xu H."/>
            <person name="Xu X."/>
            <person name="Cox K."/>
            <person name="Korf I."/>
            <person name="Meyers B.C."/>
            <person name="Michelmore R.W."/>
        </authorList>
    </citation>
    <scope>NUCLEOTIDE SEQUENCE [LARGE SCALE GENOMIC DNA]</scope>
    <source>
        <strain evidence="4">cv. Salinas</strain>
        <tissue evidence="3">Seedlings</tissue>
    </source>
</reference>
<dbReference type="Pfam" id="PF12680">
    <property type="entry name" value="SnoaL_2"/>
    <property type="match status" value="1"/>
</dbReference>
<keyword evidence="1" id="KW-0812">Transmembrane</keyword>
<dbReference type="InterPro" id="IPR037401">
    <property type="entry name" value="SnoaL-like"/>
</dbReference>
<feature type="transmembrane region" description="Helical" evidence="1">
    <location>
        <begin position="230"/>
        <end position="250"/>
    </location>
</feature>
<protein>
    <recommendedName>
        <fullName evidence="2">SnoaL-like domain-containing protein</fullName>
    </recommendedName>
</protein>
<dbReference type="InterPro" id="IPR032710">
    <property type="entry name" value="NTF2-like_dom_sf"/>
</dbReference>
<dbReference type="Gene3D" id="3.10.450.50">
    <property type="match status" value="1"/>
</dbReference>
<dbReference type="PANTHER" id="PTHR33698">
    <property type="entry name" value="NUCLEAR TRANSPORT FACTOR 2 (NTF2)-LIKE PROTEIN"/>
    <property type="match status" value="1"/>
</dbReference>
<keyword evidence="1" id="KW-1133">Transmembrane helix</keyword>
<evidence type="ECO:0000313" key="3">
    <source>
        <dbReference type="EMBL" id="KAJ0210486.1"/>
    </source>
</evidence>
<name>A0A9R1XF28_LACSA</name>
<keyword evidence="4" id="KW-1185">Reference proteome</keyword>
<proteinExistence type="predicted"/>
<evidence type="ECO:0000313" key="4">
    <source>
        <dbReference type="Proteomes" id="UP000235145"/>
    </source>
</evidence>
<feature type="domain" description="SnoaL-like" evidence="2">
    <location>
        <begin position="82"/>
        <end position="180"/>
    </location>
</feature>
<gene>
    <name evidence="3" type="ORF">LSAT_V11C400181570</name>
</gene>
<sequence length="252" mass="28669">MIQKSFSSTTLPLHKSFITPFTLHNKIPHTSSIYHHQLNPFKSSKLSTFGFKRYCPRKQSPLLPLLASKGSNDGDNKAMETVLRFYEAIKNKKLNEVSEIIEHDCLCICSFISTFQTFRGKKQVMDFFSSLMSNLGQKFEFVVQPTMHDGMTVGVSWKLECCKTHKPLGKGFSLHMCHMYQGKVLIRNVEMFLEPLSYIDPPALKMVGFIASIMGQMASNAIFKGDNKKAVYSICIVVAFVILFIVLRLYRS</sequence>
<keyword evidence="1" id="KW-0472">Membrane</keyword>
<dbReference type="SUPFAM" id="SSF54427">
    <property type="entry name" value="NTF2-like"/>
    <property type="match status" value="1"/>
</dbReference>
<accession>A0A9R1XF28</accession>
<evidence type="ECO:0000259" key="2">
    <source>
        <dbReference type="Pfam" id="PF12680"/>
    </source>
</evidence>